<protein>
    <submittedName>
        <fullName evidence="2">Nuclease-like protein</fullName>
    </submittedName>
</protein>
<dbReference type="RefSeq" id="WP_114745950.1">
    <property type="nucleotide sequence ID" value="NZ_QQAY01000007.1"/>
</dbReference>
<name>A0A370GGV3_9BACI</name>
<sequence length="334" mass="39295">MKKYDPDLPLYLNRLFALERRLTPNHPRLSEIKREAAIRHAGFNGEKSMTYHLRHLDKQEYNVMGSIRLKGRHGYYFQMDNLIITPNFLVILEVKSMAGELLFDRIHHQLLRTINGITESFQDPILQVQEQEFELHQWLTEHKFPQIPIAIAAVIPHPSTIIKMIPENSKDMKYIIRGKMLHKFLMKQKNTHSKTILSKNEMKKLISTLKRKHSPYDADVLSKYDISPDHLKRGVFCPDCEDEVLLRRVFSKWECPICKHTSKDAYKFAIMDYFLLIDETITNKQLRSFLTIDSRSISQKILKSLQCPRAGKLKHTTYHLTLPILDQSLRHQPK</sequence>
<dbReference type="Proteomes" id="UP000255326">
    <property type="component" value="Unassembled WGS sequence"/>
</dbReference>
<dbReference type="PROSITE" id="PS50965">
    <property type="entry name" value="NERD"/>
    <property type="match status" value="1"/>
</dbReference>
<dbReference type="Pfam" id="PF08378">
    <property type="entry name" value="NERD"/>
    <property type="match status" value="1"/>
</dbReference>
<accession>A0A370GGV3</accession>
<keyword evidence="3" id="KW-1185">Reference proteome</keyword>
<dbReference type="InterPro" id="IPR011528">
    <property type="entry name" value="NERD"/>
</dbReference>
<dbReference type="EMBL" id="QQAY01000007">
    <property type="protein sequence ID" value="RDI41614.1"/>
    <property type="molecule type" value="Genomic_DNA"/>
</dbReference>
<gene>
    <name evidence="2" type="ORF">DFR59_10767</name>
</gene>
<evidence type="ECO:0000313" key="2">
    <source>
        <dbReference type="EMBL" id="RDI41614.1"/>
    </source>
</evidence>
<comment type="caution">
    <text evidence="2">The sequence shown here is derived from an EMBL/GenBank/DDBJ whole genome shotgun (WGS) entry which is preliminary data.</text>
</comment>
<dbReference type="AlphaFoldDB" id="A0A370GGV3"/>
<reference evidence="2 3" key="1">
    <citation type="submission" date="2018-07" db="EMBL/GenBank/DDBJ databases">
        <title>Genomic Encyclopedia of Type Strains, Phase IV (KMG-IV): sequencing the most valuable type-strain genomes for metagenomic binning, comparative biology and taxonomic classification.</title>
        <authorList>
            <person name="Goeker M."/>
        </authorList>
    </citation>
    <scope>NUCLEOTIDE SEQUENCE [LARGE SCALE GENOMIC DNA]</scope>
    <source>
        <strain evidence="2 3">DSM 25281</strain>
    </source>
</reference>
<dbReference type="OrthoDB" id="569879at2"/>
<evidence type="ECO:0000313" key="3">
    <source>
        <dbReference type="Proteomes" id="UP000255326"/>
    </source>
</evidence>
<feature type="domain" description="NERD" evidence="1">
    <location>
        <begin position="41"/>
        <end position="158"/>
    </location>
</feature>
<organism evidence="2 3">
    <name type="scientific">Falsibacillus pallidus</name>
    <dbReference type="NCBI Taxonomy" id="493781"/>
    <lineage>
        <taxon>Bacteria</taxon>
        <taxon>Bacillati</taxon>
        <taxon>Bacillota</taxon>
        <taxon>Bacilli</taxon>
        <taxon>Bacillales</taxon>
        <taxon>Bacillaceae</taxon>
        <taxon>Falsibacillus</taxon>
    </lineage>
</organism>
<evidence type="ECO:0000259" key="1">
    <source>
        <dbReference type="PROSITE" id="PS50965"/>
    </source>
</evidence>
<proteinExistence type="predicted"/>